<sequence>MKVIMKPIEMIAWFKEDGIPKPLKYRITTSEGTKKVVSVDQVISTSEEKLTGNKMIVYTCQSTIGETQKIYELKYEISSCKWYLAKI</sequence>
<dbReference type="Proteomes" id="UP000001683">
    <property type="component" value="Chromosome"/>
</dbReference>
<dbReference type="InParanoid" id="B2A4V7"/>
<dbReference type="eggNOG" id="ENOG5032Y4P">
    <property type="taxonomic scope" value="Bacteria"/>
</dbReference>
<dbReference type="KEGG" id="nth:Nther_0281"/>
<proteinExistence type="predicted"/>
<dbReference type="OrthoDB" id="1707431at2"/>
<reference evidence="1 2" key="1">
    <citation type="submission" date="2008-04" db="EMBL/GenBank/DDBJ databases">
        <title>Complete sequence of chromosome of Natranaerobius thermophilus JW/NM-WN-LF.</title>
        <authorList>
            <consortium name="US DOE Joint Genome Institute"/>
            <person name="Copeland A."/>
            <person name="Lucas S."/>
            <person name="Lapidus A."/>
            <person name="Glavina del Rio T."/>
            <person name="Dalin E."/>
            <person name="Tice H."/>
            <person name="Bruce D."/>
            <person name="Goodwin L."/>
            <person name="Pitluck S."/>
            <person name="Chertkov O."/>
            <person name="Brettin T."/>
            <person name="Detter J.C."/>
            <person name="Han C."/>
            <person name="Kuske C.R."/>
            <person name="Schmutz J."/>
            <person name="Larimer F."/>
            <person name="Land M."/>
            <person name="Hauser L."/>
            <person name="Kyrpides N."/>
            <person name="Lykidis A."/>
            <person name="Mesbah N.M."/>
            <person name="Wiegel J."/>
        </authorList>
    </citation>
    <scope>NUCLEOTIDE SEQUENCE [LARGE SCALE GENOMIC DNA]</scope>
    <source>
        <strain evidence="2">ATCC BAA-1301 / DSM 18059 / JW/NM-WN-LF</strain>
    </source>
</reference>
<dbReference type="EMBL" id="CP001034">
    <property type="protein sequence ID" value="ACB83879.1"/>
    <property type="molecule type" value="Genomic_DNA"/>
</dbReference>
<evidence type="ECO:0000313" key="2">
    <source>
        <dbReference type="Proteomes" id="UP000001683"/>
    </source>
</evidence>
<dbReference type="HOGENOM" id="CLU_173877_0_0_9"/>
<gene>
    <name evidence="1" type="ordered locus">Nther_0281</name>
</gene>
<evidence type="ECO:0000313" key="1">
    <source>
        <dbReference type="EMBL" id="ACB83879.1"/>
    </source>
</evidence>
<name>B2A4V7_NATTJ</name>
<dbReference type="AlphaFoldDB" id="B2A4V7"/>
<reference evidence="1 2" key="2">
    <citation type="journal article" date="2011" name="J. Bacteriol.">
        <title>Complete genome sequence of the anaerobic, halophilic alkalithermophile Natranaerobius thermophilus JW/NM-WN-LF.</title>
        <authorList>
            <person name="Zhao B."/>
            <person name="Mesbah N.M."/>
            <person name="Dalin E."/>
            <person name="Goodwin L."/>
            <person name="Nolan M."/>
            <person name="Pitluck S."/>
            <person name="Chertkov O."/>
            <person name="Brettin T.S."/>
            <person name="Han J."/>
            <person name="Larimer F.W."/>
            <person name="Land M.L."/>
            <person name="Hauser L."/>
            <person name="Kyrpides N."/>
            <person name="Wiegel J."/>
        </authorList>
    </citation>
    <scope>NUCLEOTIDE SEQUENCE [LARGE SCALE GENOMIC DNA]</scope>
    <source>
        <strain evidence="2">ATCC BAA-1301 / DSM 18059 / JW/NM-WN-LF</strain>
    </source>
</reference>
<dbReference type="STRING" id="457570.Nther_0281"/>
<organism evidence="1 2">
    <name type="scientific">Natranaerobius thermophilus (strain ATCC BAA-1301 / DSM 18059 / JW/NM-WN-LF)</name>
    <dbReference type="NCBI Taxonomy" id="457570"/>
    <lineage>
        <taxon>Bacteria</taxon>
        <taxon>Bacillati</taxon>
        <taxon>Bacillota</taxon>
        <taxon>Clostridia</taxon>
        <taxon>Natranaerobiales</taxon>
        <taxon>Natranaerobiaceae</taxon>
        <taxon>Natranaerobius</taxon>
    </lineage>
</organism>
<protein>
    <submittedName>
        <fullName evidence="1">Uncharacterized protein</fullName>
    </submittedName>
</protein>
<accession>B2A4V7</accession>
<dbReference type="RefSeq" id="WP_012446767.1">
    <property type="nucleotide sequence ID" value="NC_010718.1"/>
</dbReference>
<keyword evidence="2" id="KW-1185">Reference proteome</keyword>